<dbReference type="OrthoDB" id="7473454at2"/>
<dbReference type="EMBL" id="VNIM01000004">
    <property type="protein sequence ID" value="TVV77106.1"/>
    <property type="molecule type" value="Genomic_DNA"/>
</dbReference>
<evidence type="ECO:0000256" key="1">
    <source>
        <dbReference type="SAM" id="SignalP"/>
    </source>
</evidence>
<sequence>MSFKFAIAAAIAMTGATGQAQNVAVAPRAVLYSAEGTKLGRVEAVVANTDGSPAAVKLIYRGKFITIPADTLSNGDKGLKTSLDNAALKRM</sequence>
<keyword evidence="3" id="KW-1185">Reference proteome</keyword>
<comment type="caution">
    <text evidence="2">The sequence shown here is derived from an EMBL/GenBank/DDBJ whole genome shotgun (WGS) entry which is preliminary data.</text>
</comment>
<gene>
    <name evidence="2" type="ORF">FOY91_01905</name>
</gene>
<dbReference type="RefSeq" id="WP_145147558.1">
    <property type="nucleotide sequence ID" value="NZ_VNIM01000004.1"/>
</dbReference>
<evidence type="ECO:0000313" key="3">
    <source>
        <dbReference type="Proteomes" id="UP000318681"/>
    </source>
</evidence>
<evidence type="ECO:0008006" key="4">
    <source>
        <dbReference type="Google" id="ProtNLM"/>
    </source>
</evidence>
<organism evidence="2 3">
    <name type="scientific">Alterirhizorhabdus solaris</name>
    <dbReference type="NCBI Taxonomy" id="2529389"/>
    <lineage>
        <taxon>Bacteria</taxon>
        <taxon>Pseudomonadati</taxon>
        <taxon>Pseudomonadota</taxon>
        <taxon>Alphaproteobacteria</taxon>
        <taxon>Sphingomonadales</taxon>
        <taxon>Rhizorhabdaceae</taxon>
        <taxon>Alterirhizorhabdus</taxon>
    </lineage>
</organism>
<reference evidence="2 3" key="1">
    <citation type="submission" date="2019-07" db="EMBL/GenBank/DDBJ databases">
        <title>Sphingomonas solaris sp. nov., isolated from a solar panel from Boston, Massachusetts.</title>
        <authorList>
            <person name="Tanner K."/>
            <person name="Pascual J."/>
            <person name="Mancuso C."/>
            <person name="Pereto J."/>
            <person name="Khalil A."/>
            <person name="Vilanova C."/>
        </authorList>
    </citation>
    <scope>NUCLEOTIDE SEQUENCE [LARGE SCALE GENOMIC DNA]</scope>
    <source>
        <strain evidence="2 3">R4DWN</strain>
    </source>
</reference>
<evidence type="ECO:0000313" key="2">
    <source>
        <dbReference type="EMBL" id="TVV77106.1"/>
    </source>
</evidence>
<dbReference type="Proteomes" id="UP000318681">
    <property type="component" value="Unassembled WGS sequence"/>
</dbReference>
<feature type="signal peptide" evidence="1">
    <location>
        <begin position="1"/>
        <end position="20"/>
    </location>
</feature>
<name>A0A558RCL6_9SPHN</name>
<feature type="chain" id="PRO_5021729816" description="PRC-barrel domain containing protein" evidence="1">
    <location>
        <begin position="21"/>
        <end position="91"/>
    </location>
</feature>
<proteinExistence type="predicted"/>
<keyword evidence="1" id="KW-0732">Signal</keyword>
<protein>
    <recommendedName>
        <fullName evidence="4">PRC-barrel domain containing protein</fullName>
    </recommendedName>
</protein>
<dbReference type="AlphaFoldDB" id="A0A558RCL6"/>
<accession>A0A558RCL6</accession>